<accession>A0ABS4FBX3</accession>
<organism evidence="1 2">
    <name type="scientific">Paenibacillus lactis</name>
    <dbReference type="NCBI Taxonomy" id="228574"/>
    <lineage>
        <taxon>Bacteria</taxon>
        <taxon>Bacillati</taxon>
        <taxon>Bacillota</taxon>
        <taxon>Bacilli</taxon>
        <taxon>Bacillales</taxon>
        <taxon>Paenibacillaceae</taxon>
        <taxon>Paenibacillus</taxon>
    </lineage>
</organism>
<dbReference type="Proteomes" id="UP000706926">
    <property type="component" value="Unassembled WGS sequence"/>
</dbReference>
<evidence type="ECO:0000313" key="2">
    <source>
        <dbReference type="Proteomes" id="UP000706926"/>
    </source>
</evidence>
<reference evidence="1 2" key="1">
    <citation type="submission" date="2021-03" db="EMBL/GenBank/DDBJ databases">
        <title>Genomic Encyclopedia of Type Strains, Phase IV (KMG-IV): sequencing the most valuable type-strain genomes for metagenomic binning, comparative biology and taxonomic classification.</title>
        <authorList>
            <person name="Goeker M."/>
        </authorList>
    </citation>
    <scope>NUCLEOTIDE SEQUENCE [LARGE SCALE GENOMIC DNA]</scope>
    <source>
        <strain evidence="1 2">DSM 15596</strain>
    </source>
</reference>
<proteinExistence type="predicted"/>
<gene>
    <name evidence="1" type="ORF">J2Z18_002855</name>
</gene>
<name>A0ABS4FBX3_9BACL</name>
<evidence type="ECO:0000313" key="1">
    <source>
        <dbReference type="EMBL" id="MBP1893752.1"/>
    </source>
</evidence>
<dbReference type="EMBL" id="JAGGKI010000006">
    <property type="protein sequence ID" value="MBP1893752.1"/>
    <property type="molecule type" value="Genomic_DNA"/>
</dbReference>
<sequence length="215" mass="23210">MGTTKKEDSKSCERSGIRIKRKRSKAQLTRVVDVLNTINTQLTGINSNLNNNINSLTSVISNTDNNLNASLINSLNTLNASLNNTIETNTNTIISNMNNGDNVTCTVQQFNNSTNFDVPCGTSTTYFENLSASAPETVIIFFQSFQPNTNPCQPVLVVVTSEGSVLEEPISQTFSSIRVDNFSSISVRCESSVPPPAGAACNGFVGINEFFCVCC</sequence>
<protein>
    <submittedName>
        <fullName evidence="1">Uncharacterized protein</fullName>
    </submittedName>
</protein>
<comment type="caution">
    <text evidence="1">The sequence shown here is derived from an EMBL/GenBank/DDBJ whole genome shotgun (WGS) entry which is preliminary data.</text>
</comment>
<keyword evidence="2" id="KW-1185">Reference proteome</keyword>